<dbReference type="EMBL" id="KF900816">
    <property type="protein sequence ID" value="AIF07924.1"/>
    <property type="molecule type" value="Genomic_DNA"/>
</dbReference>
<protein>
    <recommendedName>
        <fullName evidence="1">DUF1722 domain-containing protein</fullName>
    </recommendedName>
</protein>
<reference evidence="2" key="1">
    <citation type="journal article" date="2014" name="Genome Biol. Evol.">
        <title>Pangenome evidence for extensive interdomain horizontal transfer affecting lineage core and shell genes in uncultured planktonic thaumarchaeota and euryarchaeota.</title>
        <authorList>
            <person name="Deschamps P."/>
            <person name="Zivanovic Y."/>
            <person name="Moreira D."/>
            <person name="Rodriguez-Valera F."/>
            <person name="Lopez-Garcia P."/>
        </authorList>
    </citation>
    <scope>NUCLEOTIDE SEQUENCE</scope>
</reference>
<dbReference type="PANTHER" id="PTHR30087">
    <property type="entry name" value="INNER MEMBRANE PROTEIN"/>
    <property type="match status" value="1"/>
</dbReference>
<dbReference type="AlphaFoldDB" id="A0A075GW25"/>
<dbReference type="PANTHER" id="PTHR30087:SF0">
    <property type="entry name" value="INNER MEMBRANE PROTEIN"/>
    <property type="match status" value="1"/>
</dbReference>
<evidence type="ECO:0000313" key="2">
    <source>
        <dbReference type="EMBL" id="AIF07924.1"/>
    </source>
</evidence>
<feature type="domain" description="DUF1722" evidence="1">
    <location>
        <begin position="41"/>
        <end position="156"/>
    </location>
</feature>
<proteinExistence type="predicted"/>
<dbReference type="InterPro" id="IPR013560">
    <property type="entry name" value="DUF1722"/>
</dbReference>
<accession>A0A075GW25</accession>
<dbReference type="Pfam" id="PF08349">
    <property type="entry name" value="DUF1722"/>
    <property type="match status" value="1"/>
</dbReference>
<name>A0A075GW25_9ARCH</name>
<evidence type="ECO:0000259" key="1">
    <source>
        <dbReference type="Pfam" id="PF08349"/>
    </source>
</evidence>
<sequence>MQGYHKVLTQKEIKEFVLNRFQSVKKSNKVKELVEFQAMNKFLIMAHNQEELKVLGRIVASNKKVKLSEILNNYEKNLNLCLQYKPTNKTHSNVIMHIFGFFSKEFSDLEKEKFFELLKNYKDEKMTIGDILAEIHPIVFRFNKTYLSSQTYFLLYASPEKGNIFKMLQSNDERI</sequence>
<organism evidence="2">
    <name type="scientific">uncultured marine thaumarchaeote KM3_25_G08</name>
    <dbReference type="NCBI Taxonomy" id="1456105"/>
    <lineage>
        <taxon>Archaea</taxon>
        <taxon>Nitrososphaerota</taxon>
        <taxon>environmental samples</taxon>
    </lineage>
</organism>